<dbReference type="Proteomes" id="UP001152484">
    <property type="component" value="Unassembled WGS sequence"/>
</dbReference>
<name>A0A9P1E4E4_CUSEU</name>
<protein>
    <submittedName>
        <fullName evidence="1">Uncharacterized protein</fullName>
    </submittedName>
</protein>
<keyword evidence="2" id="KW-1185">Reference proteome</keyword>
<dbReference type="AlphaFoldDB" id="A0A9P1E4E4"/>
<reference evidence="1" key="1">
    <citation type="submission" date="2022-07" db="EMBL/GenBank/DDBJ databases">
        <authorList>
            <person name="Macas J."/>
            <person name="Novak P."/>
            <person name="Neumann P."/>
        </authorList>
    </citation>
    <scope>NUCLEOTIDE SEQUENCE</scope>
</reference>
<sequence>MYRFLSQLYPCLILFCRMYSRSSPPVSPLKFPLHPLISSLQFQFLVSNPSNSSSPTADLVLSCSPYSLHSSLSSSLLLLPLILLPSSPSLILSFHELGSLDFFCSETGCQ</sequence>
<evidence type="ECO:0000313" key="2">
    <source>
        <dbReference type="Proteomes" id="UP001152484"/>
    </source>
</evidence>
<comment type="caution">
    <text evidence="1">The sequence shown here is derived from an EMBL/GenBank/DDBJ whole genome shotgun (WGS) entry which is preliminary data.</text>
</comment>
<proteinExistence type="predicted"/>
<gene>
    <name evidence="1" type="ORF">CEURO_LOCUS6635</name>
</gene>
<organism evidence="1 2">
    <name type="scientific">Cuscuta europaea</name>
    <name type="common">European dodder</name>
    <dbReference type="NCBI Taxonomy" id="41803"/>
    <lineage>
        <taxon>Eukaryota</taxon>
        <taxon>Viridiplantae</taxon>
        <taxon>Streptophyta</taxon>
        <taxon>Embryophyta</taxon>
        <taxon>Tracheophyta</taxon>
        <taxon>Spermatophyta</taxon>
        <taxon>Magnoliopsida</taxon>
        <taxon>eudicotyledons</taxon>
        <taxon>Gunneridae</taxon>
        <taxon>Pentapetalae</taxon>
        <taxon>asterids</taxon>
        <taxon>lamiids</taxon>
        <taxon>Solanales</taxon>
        <taxon>Convolvulaceae</taxon>
        <taxon>Cuscuteae</taxon>
        <taxon>Cuscuta</taxon>
        <taxon>Cuscuta subgen. Cuscuta</taxon>
    </lineage>
</organism>
<evidence type="ECO:0000313" key="1">
    <source>
        <dbReference type="EMBL" id="CAH9078259.1"/>
    </source>
</evidence>
<dbReference type="EMBL" id="CAMAPE010000010">
    <property type="protein sequence ID" value="CAH9078259.1"/>
    <property type="molecule type" value="Genomic_DNA"/>
</dbReference>
<accession>A0A9P1E4E4</accession>